<protein>
    <recommendedName>
        <fullName evidence="1">BTB domain-containing protein</fullName>
    </recommendedName>
</protein>
<evidence type="ECO:0000313" key="2">
    <source>
        <dbReference type="EMBL" id="ORY75609.1"/>
    </source>
</evidence>
<feature type="domain" description="BTB" evidence="1">
    <location>
        <begin position="104"/>
        <end position="172"/>
    </location>
</feature>
<dbReference type="PROSITE" id="PS50097">
    <property type="entry name" value="BTB"/>
    <property type="match status" value="1"/>
</dbReference>
<sequence>MCNTPMETYAHLPSPPLSPFSNCDDGLEIETFECSMQEKEIKDETTLRSPNENPIINEKEILRISFMKMIEEGIKADGVIIPYQYYIQKLHKIGNKIINKKSKDAVPLRIFEKGTENYQEFWVHPMILSLQSFQFFKLFNSLKNKNEGEIIEIEVPSLKTFAIILYYIYTGDSSKVLEIAKLEELLCKGIIDNIHYLEIITENF</sequence>
<dbReference type="Proteomes" id="UP000193920">
    <property type="component" value="Unassembled WGS sequence"/>
</dbReference>
<gene>
    <name evidence="2" type="ORF">LY90DRAFT_132757</name>
</gene>
<dbReference type="SUPFAM" id="SSF54695">
    <property type="entry name" value="POZ domain"/>
    <property type="match status" value="1"/>
</dbReference>
<dbReference type="Gene3D" id="3.30.710.10">
    <property type="entry name" value="Potassium Channel Kv1.1, Chain A"/>
    <property type="match status" value="1"/>
</dbReference>
<organism evidence="2 3">
    <name type="scientific">Neocallimastix californiae</name>
    <dbReference type="NCBI Taxonomy" id="1754190"/>
    <lineage>
        <taxon>Eukaryota</taxon>
        <taxon>Fungi</taxon>
        <taxon>Fungi incertae sedis</taxon>
        <taxon>Chytridiomycota</taxon>
        <taxon>Chytridiomycota incertae sedis</taxon>
        <taxon>Neocallimastigomycetes</taxon>
        <taxon>Neocallimastigales</taxon>
        <taxon>Neocallimastigaceae</taxon>
        <taxon>Neocallimastix</taxon>
    </lineage>
</organism>
<dbReference type="InterPro" id="IPR000210">
    <property type="entry name" value="BTB/POZ_dom"/>
</dbReference>
<name>A0A1Y2EVL0_9FUNG</name>
<keyword evidence="3" id="KW-1185">Reference proteome</keyword>
<dbReference type="AlphaFoldDB" id="A0A1Y2EVL0"/>
<evidence type="ECO:0000313" key="3">
    <source>
        <dbReference type="Proteomes" id="UP000193920"/>
    </source>
</evidence>
<dbReference type="Pfam" id="PF00651">
    <property type="entry name" value="BTB"/>
    <property type="match status" value="1"/>
</dbReference>
<dbReference type="CDD" id="cd18186">
    <property type="entry name" value="BTB_POZ_ZBTB_KLHL-like"/>
    <property type="match status" value="1"/>
</dbReference>
<proteinExistence type="predicted"/>
<evidence type="ECO:0000259" key="1">
    <source>
        <dbReference type="PROSITE" id="PS50097"/>
    </source>
</evidence>
<dbReference type="EMBL" id="MCOG01000025">
    <property type="protein sequence ID" value="ORY75609.1"/>
    <property type="molecule type" value="Genomic_DNA"/>
</dbReference>
<dbReference type="InterPro" id="IPR011333">
    <property type="entry name" value="SKP1/BTB/POZ_sf"/>
</dbReference>
<reference evidence="2 3" key="1">
    <citation type="submission" date="2016-08" db="EMBL/GenBank/DDBJ databases">
        <title>A Parts List for Fungal Cellulosomes Revealed by Comparative Genomics.</title>
        <authorList>
            <consortium name="DOE Joint Genome Institute"/>
            <person name="Haitjema C.H."/>
            <person name="Gilmore S.P."/>
            <person name="Henske J.K."/>
            <person name="Solomon K.V."/>
            <person name="De Groot R."/>
            <person name="Kuo A."/>
            <person name="Mondo S.J."/>
            <person name="Salamov A.A."/>
            <person name="Labutti K."/>
            <person name="Zhao Z."/>
            <person name="Chiniquy J."/>
            <person name="Barry K."/>
            <person name="Brewer H.M."/>
            <person name="Purvine S.O."/>
            <person name="Wright A.T."/>
            <person name="Boxma B."/>
            <person name="Van Alen T."/>
            <person name="Hackstein J.H."/>
            <person name="Baker S.E."/>
            <person name="Grigoriev I.V."/>
            <person name="O'Malley M.A."/>
        </authorList>
    </citation>
    <scope>NUCLEOTIDE SEQUENCE [LARGE SCALE GENOMIC DNA]</scope>
    <source>
        <strain evidence="2 3">G1</strain>
    </source>
</reference>
<dbReference type="OrthoDB" id="10250130at2759"/>
<accession>A0A1Y2EVL0</accession>
<comment type="caution">
    <text evidence="2">The sequence shown here is derived from an EMBL/GenBank/DDBJ whole genome shotgun (WGS) entry which is preliminary data.</text>
</comment>